<evidence type="ECO:0000256" key="2">
    <source>
        <dbReference type="ARBA" id="ARBA00010617"/>
    </source>
</evidence>
<keyword evidence="8" id="KW-0503">Monooxygenase</keyword>
<dbReference type="InterPro" id="IPR001128">
    <property type="entry name" value="Cyt_P450"/>
</dbReference>
<dbReference type="Gene3D" id="1.10.630.10">
    <property type="entry name" value="Cytochrome P450"/>
    <property type="match status" value="1"/>
</dbReference>
<dbReference type="GO" id="GO:0005737">
    <property type="term" value="C:cytoplasm"/>
    <property type="evidence" value="ECO:0007669"/>
    <property type="project" value="TreeGrafter"/>
</dbReference>
<dbReference type="CTD" id="20246677"/>
<dbReference type="SUPFAM" id="SSF48264">
    <property type="entry name" value="Cytochrome P450"/>
    <property type="match status" value="1"/>
</dbReference>
<protein>
    <submittedName>
        <fullName evidence="10">Uncharacterized protein</fullName>
    </submittedName>
</protein>
<accession>V4A602</accession>
<dbReference type="STRING" id="225164.V4A602"/>
<feature type="binding site" description="axial binding residue" evidence="7">
    <location>
        <position position="454"/>
    </location>
    <ligand>
        <name>heme</name>
        <dbReference type="ChEBI" id="CHEBI:30413"/>
    </ligand>
    <ligandPart>
        <name>Fe</name>
        <dbReference type="ChEBI" id="CHEBI:18248"/>
    </ligandPart>
</feature>
<evidence type="ECO:0000256" key="1">
    <source>
        <dbReference type="ARBA" id="ARBA00004370"/>
    </source>
</evidence>
<keyword evidence="7 8" id="KW-0349">Heme</keyword>
<dbReference type="FunFam" id="1.10.630.10:FF:000004">
    <property type="entry name" value="cytochrome P450 2D15 isoform X1"/>
    <property type="match status" value="1"/>
</dbReference>
<keyword evidence="11" id="KW-1185">Reference proteome</keyword>
<evidence type="ECO:0000256" key="3">
    <source>
        <dbReference type="ARBA" id="ARBA00022723"/>
    </source>
</evidence>
<dbReference type="RefSeq" id="XP_009057084.1">
    <property type="nucleotide sequence ID" value="XM_009058836.1"/>
</dbReference>
<dbReference type="PRINTS" id="PR00385">
    <property type="entry name" value="P450"/>
</dbReference>
<keyword evidence="9" id="KW-0812">Transmembrane</keyword>
<keyword evidence="6 9" id="KW-0472">Membrane</keyword>
<dbReference type="AlphaFoldDB" id="V4A602"/>
<dbReference type="OrthoDB" id="6081913at2759"/>
<keyword evidence="5 7" id="KW-0408">Iron</keyword>
<dbReference type="GO" id="GO:0006805">
    <property type="term" value="P:xenobiotic metabolic process"/>
    <property type="evidence" value="ECO:0007669"/>
    <property type="project" value="TreeGrafter"/>
</dbReference>
<dbReference type="GO" id="GO:0020037">
    <property type="term" value="F:heme binding"/>
    <property type="evidence" value="ECO:0007669"/>
    <property type="project" value="InterPro"/>
</dbReference>
<dbReference type="KEGG" id="lgi:LOTGIDRAFT_217014"/>
<dbReference type="GeneID" id="20246677"/>
<name>V4A602_LOTGI</name>
<evidence type="ECO:0000256" key="6">
    <source>
        <dbReference type="ARBA" id="ARBA00023136"/>
    </source>
</evidence>
<evidence type="ECO:0000256" key="8">
    <source>
        <dbReference type="RuleBase" id="RU000461"/>
    </source>
</evidence>
<evidence type="ECO:0000313" key="10">
    <source>
        <dbReference type="EMBL" id="ESO92157.1"/>
    </source>
</evidence>
<dbReference type="OMA" id="SEPWRYE"/>
<dbReference type="PROSITE" id="PS00086">
    <property type="entry name" value="CYTOCHROME_P450"/>
    <property type="match status" value="1"/>
</dbReference>
<gene>
    <name evidence="10" type="ORF">LOTGIDRAFT_217014</name>
</gene>
<dbReference type="InterPro" id="IPR050182">
    <property type="entry name" value="Cytochrome_P450_fam2"/>
</dbReference>
<comment type="cofactor">
    <cofactor evidence="7">
        <name>heme</name>
        <dbReference type="ChEBI" id="CHEBI:30413"/>
    </cofactor>
</comment>
<evidence type="ECO:0000256" key="7">
    <source>
        <dbReference type="PIRSR" id="PIRSR602401-1"/>
    </source>
</evidence>
<comment type="similarity">
    <text evidence="2 8">Belongs to the cytochrome P450 family.</text>
</comment>
<dbReference type="Pfam" id="PF00067">
    <property type="entry name" value="p450"/>
    <property type="match status" value="1"/>
</dbReference>
<evidence type="ECO:0000256" key="9">
    <source>
        <dbReference type="SAM" id="Phobius"/>
    </source>
</evidence>
<dbReference type="EMBL" id="KB202124">
    <property type="protein sequence ID" value="ESO92157.1"/>
    <property type="molecule type" value="Genomic_DNA"/>
</dbReference>
<dbReference type="InterPro" id="IPR008069">
    <property type="entry name" value="Cyt_P450_E_grp-I_CYP2D-like"/>
</dbReference>
<organism evidence="10 11">
    <name type="scientific">Lottia gigantea</name>
    <name type="common">Giant owl limpet</name>
    <dbReference type="NCBI Taxonomy" id="225164"/>
    <lineage>
        <taxon>Eukaryota</taxon>
        <taxon>Metazoa</taxon>
        <taxon>Spiralia</taxon>
        <taxon>Lophotrochozoa</taxon>
        <taxon>Mollusca</taxon>
        <taxon>Gastropoda</taxon>
        <taxon>Patellogastropoda</taxon>
        <taxon>Lottioidea</taxon>
        <taxon>Lottiidae</taxon>
        <taxon>Lottia</taxon>
    </lineage>
</organism>
<dbReference type="GO" id="GO:0008395">
    <property type="term" value="F:steroid hydroxylase activity"/>
    <property type="evidence" value="ECO:0007669"/>
    <property type="project" value="TreeGrafter"/>
</dbReference>
<dbReference type="PRINTS" id="PR01686">
    <property type="entry name" value="EP450ICYP2D"/>
</dbReference>
<keyword evidence="9" id="KW-1133">Transmembrane helix</keyword>
<reference evidence="10 11" key="1">
    <citation type="journal article" date="2013" name="Nature">
        <title>Insights into bilaterian evolution from three spiralian genomes.</title>
        <authorList>
            <person name="Simakov O."/>
            <person name="Marletaz F."/>
            <person name="Cho S.J."/>
            <person name="Edsinger-Gonzales E."/>
            <person name="Havlak P."/>
            <person name="Hellsten U."/>
            <person name="Kuo D.H."/>
            <person name="Larsson T."/>
            <person name="Lv J."/>
            <person name="Arendt D."/>
            <person name="Savage R."/>
            <person name="Osoegawa K."/>
            <person name="de Jong P."/>
            <person name="Grimwood J."/>
            <person name="Chapman J.A."/>
            <person name="Shapiro H."/>
            <person name="Aerts A."/>
            <person name="Otillar R.P."/>
            <person name="Terry A.Y."/>
            <person name="Boore J.L."/>
            <person name="Grigoriev I.V."/>
            <person name="Lindberg D.R."/>
            <person name="Seaver E.C."/>
            <person name="Weisblat D.A."/>
            <person name="Putnam N.H."/>
            <person name="Rokhsar D.S."/>
        </authorList>
    </citation>
    <scope>NUCLEOTIDE SEQUENCE [LARGE SCALE GENOMIC DNA]</scope>
</reference>
<dbReference type="PANTHER" id="PTHR24300">
    <property type="entry name" value="CYTOCHROME P450 508A4-RELATED"/>
    <property type="match status" value="1"/>
</dbReference>
<sequence>MTDFIHNFLGCVLNFCVHHFVAISIVTIIVTSFWLVMRKPHGIPPGPSWTLPIVGDMLSIGSKTDKSNVTLPFRRLRKKYGDIYSVYTGPKLTIVVSGIDNIKELLIKNGDVFSDRPPTYLNDYLSKRKGLVSTSGFHWKEQRKFAVDTLREFGFGKPILEGKIHAELEILVNEIGKHRGEKFNFFNLIQYSVANIIASIVFGKRFEYDDPAFNGFIDRMNDTSASFSGAFLVNVLPILRFLPGDVFSVNKIHSNMEKNRETLFEPAIEEHKKHFNQYDTDDFISSYIKEMKRKTGQKSTFDGEQLIFCTNDLFLAGTETTSTTILWAIVYFLHYPEVLGKCYQEIQDVVGSGRLPSMKDKPNMPYLEAVTTELLRICNIAILNLPRAPAHDVTFQGYNIPHDAIIIPNLDSVLSDDSVWGDAGTFRPERFLDENGKFVKHEQFLAFSIGKRNCLGESMAKMELFLFLSTLIQRFDFKPVKGNNLPGFTGTFGVTHIPKKFKVHAIPR</sequence>
<keyword evidence="3 7" id="KW-0479">Metal-binding</keyword>
<dbReference type="InterPro" id="IPR017972">
    <property type="entry name" value="Cyt_P450_CS"/>
</dbReference>
<evidence type="ECO:0000256" key="4">
    <source>
        <dbReference type="ARBA" id="ARBA00023002"/>
    </source>
</evidence>
<dbReference type="InterPro" id="IPR036396">
    <property type="entry name" value="Cyt_P450_sf"/>
</dbReference>
<proteinExistence type="inferred from homology"/>
<dbReference type="GO" id="GO:0016712">
    <property type="term" value="F:oxidoreductase activity, acting on paired donors, with incorporation or reduction of molecular oxygen, reduced flavin or flavoprotein as one donor, and incorporation of one atom of oxygen"/>
    <property type="evidence" value="ECO:0007669"/>
    <property type="project" value="InterPro"/>
</dbReference>
<comment type="subcellular location">
    <subcellularLocation>
        <location evidence="1">Membrane</location>
    </subcellularLocation>
</comment>
<feature type="transmembrane region" description="Helical" evidence="9">
    <location>
        <begin position="12"/>
        <end position="36"/>
    </location>
</feature>
<evidence type="ECO:0000313" key="11">
    <source>
        <dbReference type="Proteomes" id="UP000030746"/>
    </source>
</evidence>
<dbReference type="GO" id="GO:0005506">
    <property type="term" value="F:iron ion binding"/>
    <property type="evidence" value="ECO:0007669"/>
    <property type="project" value="InterPro"/>
</dbReference>
<dbReference type="PANTHER" id="PTHR24300:SF403">
    <property type="entry name" value="CYTOCHROME P450 306A1"/>
    <property type="match status" value="1"/>
</dbReference>
<dbReference type="PRINTS" id="PR00463">
    <property type="entry name" value="EP450I"/>
</dbReference>
<dbReference type="InterPro" id="IPR002401">
    <property type="entry name" value="Cyt_P450_E_grp-I"/>
</dbReference>
<dbReference type="GO" id="GO:0016020">
    <property type="term" value="C:membrane"/>
    <property type="evidence" value="ECO:0007669"/>
    <property type="project" value="UniProtKB-SubCell"/>
</dbReference>
<dbReference type="HOGENOM" id="CLU_001570_22_3_1"/>
<evidence type="ECO:0000256" key="5">
    <source>
        <dbReference type="ARBA" id="ARBA00023004"/>
    </source>
</evidence>
<dbReference type="GO" id="GO:0006082">
    <property type="term" value="P:organic acid metabolic process"/>
    <property type="evidence" value="ECO:0007669"/>
    <property type="project" value="TreeGrafter"/>
</dbReference>
<dbReference type="Proteomes" id="UP000030746">
    <property type="component" value="Unassembled WGS sequence"/>
</dbReference>
<keyword evidence="4 8" id="KW-0560">Oxidoreductase</keyword>